<evidence type="ECO:0000256" key="1">
    <source>
        <dbReference type="SAM" id="MobiDB-lite"/>
    </source>
</evidence>
<reference evidence="2" key="1">
    <citation type="submission" date="2014-09" db="EMBL/GenBank/DDBJ databases">
        <authorList>
            <person name="Magalhaes I.L.F."/>
            <person name="Oliveira U."/>
            <person name="Santos F.R."/>
            <person name="Vidigal T.H.D.A."/>
            <person name="Brescovit A.D."/>
            <person name="Santos A.J."/>
        </authorList>
    </citation>
    <scope>NUCLEOTIDE SEQUENCE</scope>
    <source>
        <tissue evidence="2">Shoot tissue taken approximately 20 cm above the soil surface</tissue>
    </source>
</reference>
<feature type="region of interest" description="Disordered" evidence="1">
    <location>
        <begin position="1"/>
        <end position="24"/>
    </location>
</feature>
<accession>A0A0A9GFU4</accession>
<dbReference type="AlphaFoldDB" id="A0A0A9GFU4"/>
<reference evidence="2" key="2">
    <citation type="journal article" date="2015" name="Data Brief">
        <title>Shoot transcriptome of the giant reed, Arundo donax.</title>
        <authorList>
            <person name="Barrero R.A."/>
            <person name="Guerrero F.D."/>
            <person name="Moolhuijzen P."/>
            <person name="Goolsby J.A."/>
            <person name="Tidwell J."/>
            <person name="Bellgard S.E."/>
            <person name="Bellgard M.I."/>
        </authorList>
    </citation>
    <scope>NUCLEOTIDE SEQUENCE</scope>
    <source>
        <tissue evidence="2">Shoot tissue taken approximately 20 cm above the soil surface</tissue>
    </source>
</reference>
<sequence length="105" mass="11812">MSDSPELQIAEHETVSKSPPTTTHDSEDLLITFPELQLDRTIIHCCLGHSHLHLHHQAGFLSEAALSSCGIHHSEPSDALRKLCPVSWLLHFHMIPSYLCQKSFH</sequence>
<protein>
    <submittedName>
        <fullName evidence="2">Uncharacterized protein</fullName>
    </submittedName>
</protein>
<proteinExistence type="predicted"/>
<name>A0A0A9GFU4_ARUDO</name>
<organism evidence="2">
    <name type="scientific">Arundo donax</name>
    <name type="common">Giant reed</name>
    <name type="synonym">Donax arundinaceus</name>
    <dbReference type="NCBI Taxonomy" id="35708"/>
    <lineage>
        <taxon>Eukaryota</taxon>
        <taxon>Viridiplantae</taxon>
        <taxon>Streptophyta</taxon>
        <taxon>Embryophyta</taxon>
        <taxon>Tracheophyta</taxon>
        <taxon>Spermatophyta</taxon>
        <taxon>Magnoliopsida</taxon>
        <taxon>Liliopsida</taxon>
        <taxon>Poales</taxon>
        <taxon>Poaceae</taxon>
        <taxon>PACMAD clade</taxon>
        <taxon>Arundinoideae</taxon>
        <taxon>Arundineae</taxon>
        <taxon>Arundo</taxon>
    </lineage>
</organism>
<dbReference type="EMBL" id="GBRH01178378">
    <property type="protein sequence ID" value="JAE19518.1"/>
    <property type="molecule type" value="Transcribed_RNA"/>
</dbReference>
<evidence type="ECO:0000313" key="2">
    <source>
        <dbReference type="EMBL" id="JAE19518.1"/>
    </source>
</evidence>